<organism evidence="1 2">
    <name type="scientific">Cirrhinus molitorella</name>
    <name type="common">mud carp</name>
    <dbReference type="NCBI Taxonomy" id="172907"/>
    <lineage>
        <taxon>Eukaryota</taxon>
        <taxon>Metazoa</taxon>
        <taxon>Chordata</taxon>
        <taxon>Craniata</taxon>
        <taxon>Vertebrata</taxon>
        <taxon>Euteleostomi</taxon>
        <taxon>Actinopterygii</taxon>
        <taxon>Neopterygii</taxon>
        <taxon>Teleostei</taxon>
        <taxon>Ostariophysi</taxon>
        <taxon>Cypriniformes</taxon>
        <taxon>Cyprinidae</taxon>
        <taxon>Labeoninae</taxon>
        <taxon>Labeonini</taxon>
        <taxon>Cirrhinus</taxon>
    </lineage>
</organism>
<protein>
    <submittedName>
        <fullName evidence="1">Uncharacterized protein</fullName>
    </submittedName>
</protein>
<sequence>MRSVVDICCQELHRAPPPPSSFSSSSSPPLNLSLRERQYPALNIPNLELQIHAKGASSNGINHILSLMASETRLTLALSHRRYGG</sequence>
<proteinExistence type="predicted"/>
<evidence type="ECO:0000313" key="2">
    <source>
        <dbReference type="Proteomes" id="UP001558613"/>
    </source>
</evidence>
<name>A0ABR3LYN2_9TELE</name>
<evidence type="ECO:0000313" key="1">
    <source>
        <dbReference type="EMBL" id="KAL1257410.1"/>
    </source>
</evidence>
<dbReference type="EMBL" id="JAYMGO010000017">
    <property type="protein sequence ID" value="KAL1257410.1"/>
    <property type="molecule type" value="Genomic_DNA"/>
</dbReference>
<comment type="caution">
    <text evidence="1">The sequence shown here is derived from an EMBL/GenBank/DDBJ whole genome shotgun (WGS) entry which is preliminary data.</text>
</comment>
<dbReference type="Proteomes" id="UP001558613">
    <property type="component" value="Unassembled WGS sequence"/>
</dbReference>
<reference evidence="1 2" key="1">
    <citation type="submission" date="2023-09" db="EMBL/GenBank/DDBJ databases">
        <authorList>
            <person name="Wang M."/>
        </authorList>
    </citation>
    <scope>NUCLEOTIDE SEQUENCE [LARGE SCALE GENOMIC DNA]</scope>
    <source>
        <strain evidence="1">GT-2023</strain>
        <tissue evidence="1">Liver</tissue>
    </source>
</reference>
<keyword evidence="2" id="KW-1185">Reference proteome</keyword>
<gene>
    <name evidence="1" type="ORF">QQF64_010654</name>
</gene>
<accession>A0ABR3LYN2</accession>